<evidence type="ECO:0000313" key="3">
    <source>
        <dbReference type="EMBL" id="KAH7294043.1"/>
    </source>
</evidence>
<dbReference type="Gene3D" id="2.30.30.100">
    <property type="match status" value="1"/>
</dbReference>
<dbReference type="GO" id="GO:0071209">
    <property type="term" value="F:U7 snRNA binding"/>
    <property type="evidence" value="ECO:0007669"/>
    <property type="project" value="InterPro"/>
</dbReference>
<protein>
    <recommendedName>
        <fullName evidence="2">Sm domain-containing protein</fullName>
    </recommendedName>
</protein>
<dbReference type="OMA" id="HERLPHT"/>
<dbReference type="EMBL" id="CM035433">
    <property type="protein sequence ID" value="KAH7294043.1"/>
    <property type="molecule type" value="Genomic_DNA"/>
</dbReference>
<proteinExistence type="predicted"/>
<dbReference type="InterPro" id="IPR001163">
    <property type="entry name" value="Sm_dom_euk/arc"/>
</dbReference>
<evidence type="ECO:0000259" key="2">
    <source>
        <dbReference type="SMART" id="SM00651"/>
    </source>
</evidence>
<gene>
    <name evidence="3" type="ORF">KP509_28G054000</name>
</gene>
<dbReference type="SMART" id="SM00651">
    <property type="entry name" value="Sm"/>
    <property type="match status" value="1"/>
</dbReference>
<dbReference type="AlphaFoldDB" id="A0A8T2REU0"/>
<name>A0A8T2REU0_CERRI</name>
<dbReference type="Proteomes" id="UP000825935">
    <property type="component" value="Chromosome 28"/>
</dbReference>
<accession>A0A8T2REU0</accession>
<reference evidence="3" key="1">
    <citation type="submission" date="2021-08" db="EMBL/GenBank/DDBJ databases">
        <title>WGS assembly of Ceratopteris richardii.</title>
        <authorList>
            <person name="Marchant D.B."/>
            <person name="Chen G."/>
            <person name="Jenkins J."/>
            <person name="Shu S."/>
            <person name="Leebens-Mack J."/>
            <person name="Grimwood J."/>
            <person name="Schmutz J."/>
            <person name="Soltis P."/>
            <person name="Soltis D."/>
            <person name="Chen Z.-H."/>
        </authorList>
    </citation>
    <scope>NUCLEOTIDE SEQUENCE</scope>
    <source>
        <strain evidence="3">Whitten #5841</strain>
        <tissue evidence="3">Leaf</tissue>
    </source>
</reference>
<sequence length="313" mass="35522">MGCHSSYWDCRGSLRMEKRGCEQKEQSDSLLPSKEAKEVDHIQARIIVFDSTGVDCAADHEPDSTSGSIDFFSADFNPLKALSTKDLAPPNPRVRPLDNLSACRRILPKEVPESIINAPAKAPRSAESILAQERAKAHKSNLLKKAVERERQTKILDKIAEKAKEGPIGLLAECYQKKSKVKVWTRHTHGVRGTLTGFIIAFDKHLNLVLRDIDEEYSVRRWVPRLVRRRGRSCKNQQVEEDLHRQPSLHASVQLPEGTSQSVDSKTDGDNEIDDLTSQMKELRIFPKLEHRRRHLKQVFLRGDSVIIIQKLS</sequence>
<dbReference type="PANTHER" id="PTHR21415">
    <property type="entry name" value="U7 SNRNA-ASSOCIATED SM-LIKE PROTEIN LSM11"/>
    <property type="match status" value="1"/>
</dbReference>
<feature type="region of interest" description="Disordered" evidence="1">
    <location>
        <begin position="235"/>
        <end position="273"/>
    </location>
</feature>
<organism evidence="3 4">
    <name type="scientific">Ceratopteris richardii</name>
    <name type="common">Triangle waterfern</name>
    <dbReference type="NCBI Taxonomy" id="49495"/>
    <lineage>
        <taxon>Eukaryota</taxon>
        <taxon>Viridiplantae</taxon>
        <taxon>Streptophyta</taxon>
        <taxon>Embryophyta</taxon>
        <taxon>Tracheophyta</taxon>
        <taxon>Polypodiopsida</taxon>
        <taxon>Polypodiidae</taxon>
        <taxon>Polypodiales</taxon>
        <taxon>Pteridineae</taxon>
        <taxon>Pteridaceae</taxon>
        <taxon>Parkerioideae</taxon>
        <taxon>Ceratopteris</taxon>
    </lineage>
</organism>
<dbReference type="OrthoDB" id="10002367at2759"/>
<feature type="domain" description="Sm" evidence="2">
    <location>
        <begin position="169"/>
        <end position="311"/>
    </location>
</feature>
<comment type="caution">
    <text evidence="3">The sequence shown here is derived from an EMBL/GenBank/DDBJ whole genome shotgun (WGS) entry which is preliminary data.</text>
</comment>
<dbReference type="GO" id="GO:0006398">
    <property type="term" value="P:mRNA 3'-end processing by stem-loop binding and cleavage"/>
    <property type="evidence" value="ECO:0007669"/>
    <property type="project" value="TreeGrafter"/>
</dbReference>
<evidence type="ECO:0000313" key="4">
    <source>
        <dbReference type="Proteomes" id="UP000825935"/>
    </source>
</evidence>
<dbReference type="PANTHER" id="PTHR21415:SF1">
    <property type="entry name" value="U7 SNRNA-ASSOCIATED SM-LIKE PROTEIN LSM11"/>
    <property type="match status" value="1"/>
</dbReference>
<dbReference type="GO" id="GO:0005683">
    <property type="term" value="C:U7 snRNP"/>
    <property type="evidence" value="ECO:0007669"/>
    <property type="project" value="TreeGrafter"/>
</dbReference>
<dbReference type="InterPro" id="IPR010920">
    <property type="entry name" value="LSM_dom_sf"/>
</dbReference>
<dbReference type="InterPro" id="IPR039267">
    <property type="entry name" value="Lsm11"/>
</dbReference>
<dbReference type="SUPFAM" id="SSF50182">
    <property type="entry name" value="Sm-like ribonucleoproteins"/>
    <property type="match status" value="1"/>
</dbReference>
<evidence type="ECO:0000256" key="1">
    <source>
        <dbReference type="SAM" id="MobiDB-lite"/>
    </source>
</evidence>
<keyword evidence="4" id="KW-1185">Reference proteome</keyword>